<dbReference type="PANTHER" id="PTHR31435">
    <property type="entry name" value="PROTEIN NATD1"/>
    <property type="match status" value="1"/>
</dbReference>
<accession>A0A3M6QSK2</accession>
<name>A0A3M6QSK2_9BURK</name>
<dbReference type="Proteomes" id="UP000278006">
    <property type="component" value="Unassembled WGS sequence"/>
</dbReference>
<protein>
    <submittedName>
        <fullName evidence="2">N-acetyltransferase</fullName>
    </submittedName>
</protein>
<keyword evidence="2" id="KW-0808">Transferase</keyword>
<feature type="domain" description="N-acetyltransferase" evidence="1">
    <location>
        <begin position="5"/>
        <end position="93"/>
    </location>
</feature>
<dbReference type="RefSeq" id="WP_122229800.1">
    <property type="nucleotide sequence ID" value="NZ_RDQO01000003.1"/>
</dbReference>
<dbReference type="OrthoDB" id="9813275at2"/>
<dbReference type="PROSITE" id="PS51729">
    <property type="entry name" value="GNAT_YJDJ"/>
    <property type="match status" value="1"/>
</dbReference>
<dbReference type="InterPro" id="IPR045057">
    <property type="entry name" value="Gcn5-rel_NAT"/>
</dbReference>
<evidence type="ECO:0000313" key="3">
    <source>
        <dbReference type="Proteomes" id="UP000278006"/>
    </source>
</evidence>
<dbReference type="InterPro" id="IPR031165">
    <property type="entry name" value="GNAT_YJDJ"/>
</dbReference>
<sequence length="95" mass="10416">MPSVRKNEAASRYDLLLDDGRVAGFADYVVRGDTEVALTHTKVQPQYEGRGLASLLAKTALADIQASGHCVVPECPFMQAYIARKPEWQPLLCPV</sequence>
<dbReference type="InterPro" id="IPR016181">
    <property type="entry name" value="Acyl_CoA_acyltransferase"/>
</dbReference>
<dbReference type="EMBL" id="RDQO01000003">
    <property type="protein sequence ID" value="RMX05998.1"/>
    <property type="molecule type" value="Genomic_DNA"/>
</dbReference>
<gene>
    <name evidence="2" type="ORF">D8I35_12740</name>
</gene>
<dbReference type="Pfam" id="PF14542">
    <property type="entry name" value="Acetyltransf_CG"/>
    <property type="match status" value="1"/>
</dbReference>
<dbReference type="GO" id="GO:0016740">
    <property type="term" value="F:transferase activity"/>
    <property type="evidence" value="ECO:0007669"/>
    <property type="project" value="UniProtKB-KW"/>
</dbReference>
<keyword evidence="3" id="KW-1185">Reference proteome</keyword>
<reference evidence="2 3" key="1">
    <citation type="submission" date="2018-10" db="EMBL/GenBank/DDBJ databases">
        <title>Draft genome of Cortibacter populi DSM10536.</title>
        <authorList>
            <person name="Bernier A.-M."/>
            <person name="Bernard K."/>
        </authorList>
    </citation>
    <scope>NUCLEOTIDE SEQUENCE [LARGE SCALE GENOMIC DNA]</scope>
    <source>
        <strain evidence="2 3">DSM 105136</strain>
    </source>
</reference>
<dbReference type="SUPFAM" id="SSF55729">
    <property type="entry name" value="Acyl-CoA N-acyltransferases (Nat)"/>
    <property type="match status" value="1"/>
</dbReference>
<dbReference type="AlphaFoldDB" id="A0A3M6QSK2"/>
<dbReference type="PANTHER" id="PTHR31435:SF10">
    <property type="entry name" value="BSR4717 PROTEIN"/>
    <property type="match status" value="1"/>
</dbReference>
<evidence type="ECO:0000259" key="1">
    <source>
        <dbReference type="PROSITE" id="PS51729"/>
    </source>
</evidence>
<dbReference type="Gene3D" id="3.40.630.30">
    <property type="match status" value="1"/>
</dbReference>
<comment type="caution">
    <text evidence="2">The sequence shown here is derived from an EMBL/GenBank/DDBJ whole genome shotgun (WGS) entry which is preliminary data.</text>
</comment>
<organism evidence="2 3">
    <name type="scientific">Corticibacter populi</name>
    <dbReference type="NCBI Taxonomy" id="1550736"/>
    <lineage>
        <taxon>Bacteria</taxon>
        <taxon>Pseudomonadati</taxon>
        <taxon>Pseudomonadota</taxon>
        <taxon>Betaproteobacteria</taxon>
        <taxon>Burkholderiales</taxon>
        <taxon>Comamonadaceae</taxon>
        <taxon>Corticibacter</taxon>
    </lineage>
</organism>
<evidence type="ECO:0000313" key="2">
    <source>
        <dbReference type="EMBL" id="RMX05998.1"/>
    </source>
</evidence>
<dbReference type="CDD" id="cd04301">
    <property type="entry name" value="NAT_SF"/>
    <property type="match status" value="1"/>
</dbReference>
<proteinExistence type="predicted"/>